<evidence type="ECO:0000256" key="8">
    <source>
        <dbReference type="ARBA" id="ARBA00023224"/>
    </source>
</evidence>
<name>A0A3B0YYJ8_9ZZZZ</name>
<comment type="subcellular location">
    <subcellularLocation>
        <location evidence="1">Cell membrane</location>
        <topology evidence="1">Multi-pass membrane protein</topology>
    </subcellularLocation>
</comment>
<evidence type="ECO:0000256" key="7">
    <source>
        <dbReference type="ARBA" id="ARBA00023136"/>
    </source>
</evidence>
<evidence type="ECO:0000256" key="4">
    <source>
        <dbReference type="ARBA" id="ARBA00022500"/>
    </source>
</evidence>
<dbReference type="Gene3D" id="1.10.287.950">
    <property type="entry name" value="Methyl-accepting chemotaxis protein"/>
    <property type="match status" value="1"/>
</dbReference>
<keyword evidence="4" id="KW-0145">Chemotaxis</keyword>
<feature type="transmembrane region" description="Helical" evidence="9">
    <location>
        <begin position="39"/>
        <end position="57"/>
    </location>
</feature>
<evidence type="ECO:0000256" key="1">
    <source>
        <dbReference type="ARBA" id="ARBA00004651"/>
    </source>
</evidence>
<dbReference type="GO" id="GO:0007165">
    <property type="term" value="P:signal transduction"/>
    <property type="evidence" value="ECO:0007669"/>
    <property type="project" value="UniProtKB-KW"/>
</dbReference>
<accession>A0A3B0YYJ8</accession>
<feature type="domain" description="Methyl-accepting transducer" evidence="10">
    <location>
        <begin position="96"/>
        <end position="247"/>
    </location>
</feature>
<dbReference type="SMART" id="SM00283">
    <property type="entry name" value="MA"/>
    <property type="match status" value="1"/>
</dbReference>
<dbReference type="EMBL" id="UOFN01000126">
    <property type="protein sequence ID" value="VAW80352.1"/>
    <property type="molecule type" value="Genomic_DNA"/>
</dbReference>
<dbReference type="PANTHER" id="PTHR32089:SF39">
    <property type="entry name" value="METHYL-ACCEPTING CHEMOTAXIS PROTEIN HLYB"/>
    <property type="match status" value="1"/>
</dbReference>
<sequence>MSEGSLNSFSFNWLRALGPGLAGTLTVLVGSGLEWLGESTFTPILLLAASWAVGIVWTGRTLFHRAMAEDALASQVATAAEFKAVCAPIKNLLADEVSGTRDEVERVSSIVQEAIASLTESFHNLSDNSQRGENMIHGIIEYGAGENNQQSFLKEASGLLQNFIDALIGVSKQSIETVHRIDDMVEHMDSVFRLLDDVKNIADQTNLLALNAAIEAARAGEAGRGFAVVADEVRQLSMRSNKLNQEIIEGVNAGKLAIAAVRETVGEMASRDMNDAIAGKEKVDDAFMRSKEYNLFVAEQIGQLGDVSDSITKSVGNAVRCLQFEDMVTQSMAAAEVHLQRLNELELMLERLVDLSFEPESEALSALKGEMDAFSAGKIHSHKKAVVQSSLDGGDVELF</sequence>
<proteinExistence type="predicted"/>
<keyword evidence="2" id="KW-1003">Cell membrane</keyword>
<evidence type="ECO:0000256" key="5">
    <source>
        <dbReference type="ARBA" id="ARBA00022692"/>
    </source>
</evidence>
<evidence type="ECO:0000256" key="3">
    <source>
        <dbReference type="ARBA" id="ARBA00022481"/>
    </source>
</evidence>
<reference evidence="11" key="1">
    <citation type="submission" date="2018-06" db="EMBL/GenBank/DDBJ databases">
        <authorList>
            <person name="Zhirakovskaya E."/>
        </authorList>
    </citation>
    <scope>NUCLEOTIDE SEQUENCE</scope>
</reference>
<keyword evidence="8" id="KW-0807">Transducer</keyword>
<evidence type="ECO:0000259" key="10">
    <source>
        <dbReference type="PROSITE" id="PS50111"/>
    </source>
</evidence>
<keyword evidence="3" id="KW-0488">Methylation</keyword>
<dbReference type="PANTHER" id="PTHR32089">
    <property type="entry name" value="METHYL-ACCEPTING CHEMOTAXIS PROTEIN MCPB"/>
    <property type="match status" value="1"/>
</dbReference>
<dbReference type="GO" id="GO:0006935">
    <property type="term" value="P:chemotaxis"/>
    <property type="evidence" value="ECO:0007669"/>
    <property type="project" value="UniProtKB-KW"/>
</dbReference>
<dbReference type="PROSITE" id="PS50111">
    <property type="entry name" value="CHEMOTAXIS_TRANSDUC_2"/>
    <property type="match status" value="1"/>
</dbReference>
<organism evidence="11">
    <name type="scientific">hydrothermal vent metagenome</name>
    <dbReference type="NCBI Taxonomy" id="652676"/>
    <lineage>
        <taxon>unclassified sequences</taxon>
        <taxon>metagenomes</taxon>
        <taxon>ecological metagenomes</taxon>
    </lineage>
</organism>
<dbReference type="AlphaFoldDB" id="A0A3B0YYJ8"/>
<dbReference type="Pfam" id="PF00015">
    <property type="entry name" value="MCPsignal"/>
    <property type="match status" value="1"/>
</dbReference>
<evidence type="ECO:0000313" key="11">
    <source>
        <dbReference type="EMBL" id="VAW80352.1"/>
    </source>
</evidence>
<keyword evidence="6 9" id="KW-1133">Transmembrane helix</keyword>
<keyword evidence="5 9" id="KW-0812">Transmembrane</keyword>
<evidence type="ECO:0000256" key="9">
    <source>
        <dbReference type="SAM" id="Phobius"/>
    </source>
</evidence>
<evidence type="ECO:0000256" key="6">
    <source>
        <dbReference type="ARBA" id="ARBA00022989"/>
    </source>
</evidence>
<evidence type="ECO:0000256" key="2">
    <source>
        <dbReference type="ARBA" id="ARBA00022475"/>
    </source>
</evidence>
<feature type="transmembrane region" description="Helical" evidence="9">
    <location>
        <begin position="12"/>
        <end position="33"/>
    </location>
</feature>
<keyword evidence="7 9" id="KW-0472">Membrane</keyword>
<dbReference type="InterPro" id="IPR004089">
    <property type="entry name" value="MCPsignal_dom"/>
</dbReference>
<protein>
    <recommendedName>
        <fullName evidence="10">Methyl-accepting transducer domain-containing protein</fullName>
    </recommendedName>
</protein>
<dbReference type="GO" id="GO:0005886">
    <property type="term" value="C:plasma membrane"/>
    <property type="evidence" value="ECO:0007669"/>
    <property type="project" value="UniProtKB-SubCell"/>
</dbReference>
<dbReference type="SUPFAM" id="SSF58104">
    <property type="entry name" value="Methyl-accepting chemotaxis protein (MCP) signaling domain"/>
    <property type="match status" value="1"/>
</dbReference>
<gene>
    <name evidence="11" type="ORF">MNBD_GAMMA15-1394</name>
</gene>